<dbReference type="OrthoDB" id="4951845at2759"/>
<evidence type="ECO:0000313" key="3">
    <source>
        <dbReference type="Proteomes" id="UP000053477"/>
    </source>
</evidence>
<dbReference type="Gene3D" id="3.40.30.10">
    <property type="entry name" value="Glutaredoxin"/>
    <property type="match status" value="1"/>
</dbReference>
<evidence type="ECO:0000313" key="2">
    <source>
        <dbReference type="EMBL" id="KLO12296.1"/>
    </source>
</evidence>
<dbReference type="Proteomes" id="UP000053477">
    <property type="component" value="Unassembled WGS sequence"/>
</dbReference>
<dbReference type="STRING" id="27342.A0A0H2S5W7"/>
<feature type="domain" description="GST N-terminal" evidence="1">
    <location>
        <begin position="8"/>
        <end position="99"/>
    </location>
</feature>
<dbReference type="Pfam" id="PF13409">
    <property type="entry name" value="GST_N_2"/>
    <property type="match status" value="1"/>
</dbReference>
<protein>
    <recommendedName>
        <fullName evidence="1">GST N-terminal domain-containing protein</fullName>
    </recommendedName>
</protein>
<accession>A0A0H2S5W7</accession>
<dbReference type="PROSITE" id="PS50404">
    <property type="entry name" value="GST_NTER"/>
    <property type="match status" value="1"/>
</dbReference>
<organism evidence="2 3">
    <name type="scientific">Schizopora paradoxa</name>
    <dbReference type="NCBI Taxonomy" id="27342"/>
    <lineage>
        <taxon>Eukaryota</taxon>
        <taxon>Fungi</taxon>
        <taxon>Dikarya</taxon>
        <taxon>Basidiomycota</taxon>
        <taxon>Agaricomycotina</taxon>
        <taxon>Agaricomycetes</taxon>
        <taxon>Hymenochaetales</taxon>
        <taxon>Schizoporaceae</taxon>
        <taxon>Schizopora</taxon>
    </lineage>
</organism>
<keyword evidence="3" id="KW-1185">Reference proteome</keyword>
<dbReference type="InterPro" id="IPR054416">
    <property type="entry name" value="GST_UstS-like_C"/>
</dbReference>
<dbReference type="EMBL" id="KQ085980">
    <property type="protein sequence ID" value="KLO12296.1"/>
    <property type="molecule type" value="Genomic_DNA"/>
</dbReference>
<dbReference type="InterPro" id="IPR004045">
    <property type="entry name" value="Glutathione_S-Trfase_N"/>
</dbReference>
<gene>
    <name evidence="2" type="ORF">SCHPADRAFT_829704</name>
</gene>
<dbReference type="Pfam" id="PF22041">
    <property type="entry name" value="GST_C_7"/>
    <property type="match status" value="1"/>
</dbReference>
<dbReference type="InParanoid" id="A0A0H2S5W7"/>
<dbReference type="Gene3D" id="1.20.1050.10">
    <property type="match status" value="1"/>
</dbReference>
<dbReference type="InterPro" id="IPR036249">
    <property type="entry name" value="Thioredoxin-like_sf"/>
</dbReference>
<dbReference type="InterPro" id="IPR036282">
    <property type="entry name" value="Glutathione-S-Trfase_C_sf"/>
</dbReference>
<proteinExistence type="predicted"/>
<reference evidence="2 3" key="1">
    <citation type="submission" date="2015-04" db="EMBL/GenBank/DDBJ databases">
        <title>Complete genome sequence of Schizopora paradoxa KUC8140, a cosmopolitan wood degrader in East Asia.</title>
        <authorList>
            <consortium name="DOE Joint Genome Institute"/>
            <person name="Min B."/>
            <person name="Park H."/>
            <person name="Jang Y."/>
            <person name="Kim J.-J."/>
            <person name="Kim K.H."/>
            <person name="Pangilinan J."/>
            <person name="Lipzen A."/>
            <person name="Riley R."/>
            <person name="Grigoriev I.V."/>
            <person name="Spatafora J.W."/>
            <person name="Choi I.-G."/>
        </authorList>
    </citation>
    <scope>NUCLEOTIDE SEQUENCE [LARGE SCALE GENOMIC DNA]</scope>
    <source>
        <strain evidence="2 3">KUC8140</strain>
    </source>
</reference>
<dbReference type="SUPFAM" id="SSF52833">
    <property type="entry name" value="Thioredoxin-like"/>
    <property type="match status" value="1"/>
</dbReference>
<evidence type="ECO:0000259" key="1">
    <source>
        <dbReference type="PROSITE" id="PS50404"/>
    </source>
</evidence>
<sequence length="246" mass="27043">MTITLYDIPSAAPSNAWSPNTFKARTALLFKGVPFKTEWIEYPDIEGKMKEIGAAATGHWKDGRPQWTLPVIKDDSTGKVVADSLAIAAYLDETYPNLPTLLPFGASAPAAIYEDYFTSTAFSPVLLLLLAESNGKLNPASEAYFRRTREASYGMKIEEFAPPGPKREAAWAGFKAGLTTLSAKLGSKPFFFGDTLSYADLELVSYLLWMKVVVGPENPEWKAVESWDGGKWAKLLALTEKYQVVA</sequence>
<dbReference type="AlphaFoldDB" id="A0A0H2S5W7"/>
<name>A0A0H2S5W7_9AGAM</name>
<dbReference type="SUPFAM" id="SSF47616">
    <property type="entry name" value="GST C-terminal domain-like"/>
    <property type="match status" value="1"/>
</dbReference>